<dbReference type="InterPro" id="IPR058544">
    <property type="entry name" value="ETR1_N"/>
</dbReference>
<dbReference type="InterPro" id="IPR036097">
    <property type="entry name" value="HisK_dim/P_sf"/>
</dbReference>
<dbReference type="AlphaFoldDB" id="A0A1Z4GC86"/>
<dbReference type="Pfam" id="PF25487">
    <property type="entry name" value="ETR1_N"/>
    <property type="match status" value="1"/>
</dbReference>
<dbReference type="SUPFAM" id="SSF47384">
    <property type="entry name" value="Homodimeric domain of signal transducing histidine kinase"/>
    <property type="match status" value="1"/>
</dbReference>
<keyword evidence="4" id="KW-0808">Transferase</keyword>
<dbReference type="OrthoDB" id="9808408at2"/>
<dbReference type="CDD" id="cd00082">
    <property type="entry name" value="HisKA"/>
    <property type="match status" value="1"/>
</dbReference>
<dbReference type="PROSITE" id="PS50109">
    <property type="entry name" value="HIS_KIN"/>
    <property type="match status" value="1"/>
</dbReference>
<reference evidence="11 12" key="1">
    <citation type="submission" date="2017-06" db="EMBL/GenBank/DDBJ databases">
        <title>Genome sequencing of cyanobaciteial culture collection at National Institute for Environmental Studies (NIES).</title>
        <authorList>
            <person name="Hirose Y."/>
            <person name="Shimura Y."/>
            <person name="Fujisawa T."/>
            <person name="Nakamura Y."/>
            <person name="Kawachi M."/>
        </authorList>
    </citation>
    <scope>NUCLEOTIDE SEQUENCE [LARGE SCALE GENOMIC DNA]</scope>
    <source>
        <strain evidence="11 12">NIES-21</strain>
    </source>
</reference>
<keyword evidence="9" id="KW-0812">Transmembrane</keyword>
<keyword evidence="9" id="KW-1133">Transmembrane helix</keyword>
<dbReference type="FunFam" id="3.30.565.10:FF:000006">
    <property type="entry name" value="Sensor histidine kinase WalK"/>
    <property type="match status" value="1"/>
</dbReference>
<dbReference type="GO" id="GO:0030295">
    <property type="term" value="F:protein kinase activator activity"/>
    <property type="evidence" value="ECO:0007669"/>
    <property type="project" value="TreeGrafter"/>
</dbReference>
<comment type="function">
    <text evidence="7">Photoreceptor which exists in two forms that are reversibly interconvertible by light: the R form that absorbs maximally in the red region of the spectrum and the FR form that absorbs maximally in the far-red region.</text>
</comment>
<sequence length="430" mass="49872">MEEFFNSFLSENFIPHGHCYLWQPELVWLHILSDSIIAFSYYSIPLMLVYFVRKREDIPFKNIFILFGAFIISCGTTHLIEIWTLWHPYYWLSGSIKALTAIISFYTALTLIPLVPQALALPSPAQMEAANQALQIEITERKLVENELRQYKERLEELVEQRTAELATANKQLQMEIVQRQNSQERMSKLLQDLKNTNQELNDFAYIVSHDLKAPLRGIGLLSEWLLNDYADKFDEEGKGLVNRLINRVKKLQNLIDGILEYSRVGRIREDKIQIDLNDLVRDVIETLAPNKNIQIEITKHLPIIYGEKVKLEQVFQNLLSNAIKFIDKPQGQILVDCTEEDDYWQISVTDNGIGIEEKYFTKIFQIFQKLSTTDDSESTGIGLSIVKKIVEMYGGSIWLESTVNQGSTFFFTIKKTLQIQPMQEVEKYI</sequence>
<dbReference type="GO" id="GO:0000156">
    <property type="term" value="F:phosphorelay response regulator activity"/>
    <property type="evidence" value="ECO:0007669"/>
    <property type="project" value="TreeGrafter"/>
</dbReference>
<evidence type="ECO:0000256" key="8">
    <source>
        <dbReference type="SAM" id="Coils"/>
    </source>
</evidence>
<feature type="transmembrane region" description="Helical" evidence="9">
    <location>
        <begin position="98"/>
        <end position="121"/>
    </location>
</feature>
<dbReference type="InterPro" id="IPR003661">
    <property type="entry name" value="HisK_dim/P_dom"/>
</dbReference>
<dbReference type="SMART" id="SM00387">
    <property type="entry name" value="HATPase_c"/>
    <property type="match status" value="1"/>
</dbReference>
<feature type="coiled-coil region" evidence="8">
    <location>
        <begin position="127"/>
        <end position="200"/>
    </location>
</feature>
<dbReference type="Pfam" id="PF00512">
    <property type="entry name" value="HisKA"/>
    <property type="match status" value="1"/>
</dbReference>
<dbReference type="EMBL" id="AP018174">
    <property type="protein sequence ID" value="BAY15099.1"/>
    <property type="molecule type" value="Genomic_DNA"/>
</dbReference>
<evidence type="ECO:0000256" key="1">
    <source>
        <dbReference type="ARBA" id="ARBA00000085"/>
    </source>
</evidence>
<evidence type="ECO:0000256" key="9">
    <source>
        <dbReference type="SAM" id="Phobius"/>
    </source>
</evidence>
<dbReference type="EC" id="2.7.13.3" evidence="2"/>
<keyword evidence="12" id="KW-1185">Reference proteome</keyword>
<evidence type="ECO:0000256" key="6">
    <source>
        <dbReference type="ARBA" id="ARBA00023012"/>
    </source>
</evidence>
<dbReference type="Proteomes" id="UP000218287">
    <property type="component" value="Chromosome"/>
</dbReference>
<evidence type="ECO:0000256" key="3">
    <source>
        <dbReference type="ARBA" id="ARBA00022553"/>
    </source>
</evidence>
<keyword evidence="3" id="KW-0597">Phosphoprotein</keyword>
<dbReference type="GO" id="GO:0000155">
    <property type="term" value="F:phosphorelay sensor kinase activity"/>
    <property type="evidence" value="ECO:0007669"/>
    <property type="project" value="InterPro"/>
</dbReference>
<dbReference type="InterPro" id="IPR005467">
    <property type="entry name" value="His_kinase_dom"/>
</dbReference>
<feature type="transmembrane region" description="Helical" evidence="9">
    <location>
        <begin position="63"/>
        <end position="86"/>
    </location>
</feature>
<dbReference type="InterPro" id="IPR003594">
    <property type="entry name" value="HATPase_dom"/>
</dbReference>
<dbReference type="InterPro" id="IPR036890">
    <property type="entry name" value="HATPase_C_sf"/>
</dbReference>
<evidence type="ECO:0000259" key="10">
    <source>
        <dbReference type="PROSITE" id="PS50109"/>
    </source>
</evidence>
<dbReference type="InterPro" id="IPR050351">
    <property type="entry name" value="BphY/WalK/GraS-like"/>
</dbReference>
<gene>
    <name evidence="11" type="ORF">NIES21_09140</name>
</gene>
<dbReference type="GO" id="GO:0007234">
    <property type="term" value="P:osmosensory signaling via phosphorelay pathway"/>
    <property type="evidence" value="ECO:0007669"/>
    <property type="project" value="TreeGrafter"/>
</dbReference>
<evidence type="ECO:0000256" key="4">
    <source>
        <dbReference type="ARBA" id="ARBA00022679"/>
    </source>
</evidence>
<name>A0A1Z4GC86_9CYAN</name>
<proteinExistence type="predicted"/>
<comment type="catalytic activity">
    <reaction evidence="1">
        <text>ATP + protein L-histidine = ADP + protein N-phospho-L-histidine.</text>
        <dbReference type="EC" id="2.7.13.3"/>
    </reaction>
</comment>
<organism evidence="11 12">
    <name type="scientific">Anabaenopsis circularis NIES-21</name>
    <dbReference type="NCBI Taxonomy" id="1085406"/>
    <lineage>
        <taxon>Bacteria</taxon>
        <taxon>Bacillati</taxon>
        <taxon>Cyanobacteriota</taxon>
        <taxon>Cyanophyceae</taxon>
        <taxon>Nostocales</taxon>
        <taxon>Nodulariaceae</taxon>
        <taxon>Anabaenopsis</taxon>
    </lineage>
</organism>
<keyword evidence="6" id="KW-0902">Two-component regulatory system</keyword>
<dbReference type="Gene3D" id="1.10.287.130">
    <property type="match status" value="1"/>
</dbReference>
<dbReference type="InterPro" id="IPR004358">
    <property type="entry name" value="Sig_transdc_His_kin-like_C"/>
</dbReference>
<dbReference type="PANTHER" id="PTHR42878">
    <property type="entry name" value="TWO-COMPONENT HISTIDINE KINASE"/>
    <property type="match status" value="1"/>
</dbReference>
<dbReference type="SUPFAM" id="SSF55874">
    <property type="entry name" value="ATPase domain of HSP90 chaperone/DNA topoisomerase II/histidine kinase"/>
    <property type="match status" value="1"/>
</dbReference>
<feature type="domain" description="Histidine kinase" evidence="10">
    <location>
        <begin position="207"/>
        <end position="418"/>
    </location>
</feature>
<evidence type="ECO:0000256" key="5">
    <source>
        <dbReference type="ARBA" id="ARBA00022777"/>
    </source>
</evidence>
<keyword evidence="5 11" id="KW-0418">Kinase</keyword>
<feature type="transmembrane region" description="Helical" evidence="9">
    <location>
        <begin position="27"/>
        <end position="51"/>
    </location>
</feature>
<protein>
    <recommendedName>
        <fullName evidence="2">histidine kinase</fullName>
        <ecNumber evidence="2">2.7.13.3</ecNumber>
    </recommendedName>
</protein>
<keyword evidence="8" id="KW-0175">Coiled coil</keyword>
<evidence type="ECO:0000256" key="2">
    <source>
        <dbReference type="ARBA" id="ARBA00012438"/>
    </source>
</evidence>
<evidence type="ECO:0000313" key="11">
    <source>
        <dbReference type="EMBL" id="BAY15099.1"/>
    </source>
</evidence>
<dbReference type="Pfam" id="PF02518">
    <property type="entry name" value="HATPase_c"/>
    <property type="match status" value="1"/>
</dbReference>
<keyword evidence="9" id="KW-0472">Membrane</keyword>
<evidence type="ECO:0000313" key="12">
    <source>
        <dbReference type="Proteomes" id="UP000218287"/>
    </source>
</evidence>
<dbReference type="PANTHER" id="PTHR42878:SF15">
    <property type="entry name" value="BACTERIOPHYTOCHROME"/>
    <property type="match status" value="1"/>
</dbReference>
<dbReference type="Gene3D" id="3.30.565.10">
    <property type="entry name" value="Histidine kinase-like ATPase, C-terminal domain"/>
    <property type="match status" value="1"/>
</dbReference>
<accession>A0A1Z4GC86</accession>
<dbReference type="PRINTS" id="PR00344">
    <property type="entry name" value="BCTRLSENSOR"/>
</dbReference>
<dbReference type="SMART" id="SM00388">
    <property type="entry name" value="HisKA"/>
    <property type="match status" value="1"/>
</dbReference>
<evidence type="ECO:0000256" key="7">
    <source>
        <dbReference type="ARBA" id="ARBA00055745"/>
    </source>
</evidence>